<organism evidence="4 5">
    <name type="scientific">Planotetraspora thailandica</name>
    <dbReference type="NCBI Taxonomy" id="487172"/>
    <lineage>
        <taxon>Bacteria</taxon>
        <taxon>Bacillati</taxon>
        <taxon>Actinomycetota</taxon>
        <taxon>Actinomycetes</taxon>
        <taxon>Streptosporangiales</taxon>
        <taxon>Streptosporangiaceae</taxon>
        <taxon>Planotetraspora</taxon>
    </lineage>
</organism>
<dbReference type="Gene3D" id="1.10.10.60">
    <property type="entry name" value="Homeodomain-like"/>
    <property type="match status" value="1"/>
</dbReference>
<dbReference type="InterPro" id="IPR050109">
    <property type="entry name" value="HTH-type_TetR-like_transc_reg"/>
</dbReference>
<proteinExistence type="predicted"/>
<name>A0A8J3XWA4_9ACTN</name>
<sequence length="189" mass="20599">MARRKTATKGDIREQAILNTARELLGSVPVGQITIDMLAAGAGISRSGFYFYFDSKTAVLEALLDDVAEEMGAAARRWLDGSGDDPDALREALAVSARLWREHGPLLRQALLAEDPEFAEFREHVVRGYLNQVAARIARDRSEGDALPGPAPERLAQALVRMKFAVFAADPSDEAVDTLCAVVRRSLYG</sequence>
<dbReference type="PROSITE" id="PS50977">
    <property type="entry name" value="HTH_TETR_2"/>
    <property type="match status" value="1"/>
</dbReference>
<reference evidence="4" key="1">
    <citation type="submission" date="2021-01" db="EMBL/GenBank/DDBJ databases">
        <title>Whole genome shotgun sequence of Planotetraspora thailandica NBRC 104271.</title>
        <authorList>
            <person name="Komaki H."/>
            <person name="Tamura T."/>
        </authorList>
    </citation>
    <scope>NUCLEOTIDE SEQUENCE</scope>
    <source>
        <strain evidence="4">NBRC 104271</strain>
    </source>
</reference>
<dbReference type="Pfam" id="PF00440">
    <property type="entry name" value="TetR_N"/>
    <property type="match status" value="1"/>
</dbReference>
<dbReference type="Gene3D" id="1.10.357.10">
    <property type="entry name" value="Tetracycline Repressor, domain 2"/>
    <property type="match status" value="1"/>
</dbReference>
<dbReference type="PRINTS" id="PR00455">
    <property type="entry name" value="HTHTETR"/>
</dbReference>
<dbReference type="Proteomes" id="UP000605992">
    <property type="component" value="Unassembled WGS sequence"/>
</dbReference>
<dbReference type="AlphaFoldDB" id="A0A8J3XWA4"/>
<dbReference type="SUPFAM" id="SSF46689">
    <property type="entry name" value="Homeodomain-like"/>
    <property type="match status" value="1"/>
</dbReference>
<dbReference type="PANTHER" id="PTHR30055">
    <property type="entry name" value="HTH-TYPE TRANSCRIPTIONAL REGULATOR RUTR"/>
    <property type="match status" value="1"/>
</dbReference>
<dbReference type="InterPro" id="IPR009057">
    <property type="entry name" value="Homeodomain-like_sf"/>
</dbReference>
<dbReference type="GO" id="GO:0000976">
    <property type="term" value="F:transcription cis-regulatory region binding"/>
    <property type="evidence" value="ECO:0007669"/>
    <property type="project" value="TreeGrafter"/>
</dbReference>
<evidence type="ECO:0000256" key="1">
    <source>
        <dbReference type="ARBA" id="ARBA00023125"/>
    </source>
</evidence>
<protein>
    <submittedName>
        <fullName evidence="4">TetR family transcriptional regulator</fullName>
    </submittedName>
</protein>
<dbReference type="GO" id="GO:0003700">
    <property type="term" value="F:DNA-binding transcription factor activity"/>
    <property type="evidence" value="ECO:0007669"/>
    <property type="project" value="TreeGrafter"/>
</dbReference>
<comment type="caution">
    <text evidence="4">The sequence shown here is derived from an EMBL/GenBank/DDBJ whole genome shotgun (WGS) entry which is preliminary data.</text>
</comment>
<keyword evidence="1 2" id="KW-0238">DNA-binding</keyword>
<dbReference type="EMBL" id="BOOR01000024">
    <property type="protein sequence ID" value="GII55189.1"/>
    <property type="molecule type" value="Genomic_DNA"/>
</dbReference>
<dbReference type="Pfam" id="PF21313">
    <property type="entry name" value="EthR_C"/>
    <property type="match status" value="1"/>
</dbReference>
<evidence type="ECO:0000256" key="2">
    <source>
        <dbReference type="PROSITE-ProRule" id="PRU00335"/>
    </source>
</evidence>
<keyword evidence="5" id="KW-1185">Reference proteome</keyword>
<accession>A0A8J3XWA4</accession>
<evidence type="ECO:0000259" key="3">
    <source>
        <dbReference type="PROSITE" id="PS50977"/>
    </source>
</evidence>
<dbReference type="InterPro" id="IPR036271">
    <property type="entry name" value="Tet_transcr_reg_TetR-rel_C_sf"/>
</dbReference>
<dbReference type="RefSeq" id="WP_203945395.1">
    <property type="nucleotide sequence ID" value="NZ_BOOR01000024.1"/>
</dbReference>
<evidence type="ECO:0000313" key="4">
    <source>
        <dbReference type="EMBL" id="GII55189.1"/>
    </source>
</evidence>
<evidence type="ECO:0000313" key="5">
    <source>
        <dbReference type="Proteomes" id="UP000605992"/>
    </source>
</evidence>
<feature type="domain" description="HTH tetR-type" evidence="3">
    <location>
        <begin position="11"/>
        <end position="71"/>
    </location>
</feature>
<dbReference type="InterPro" id="IPR049397">
    <property type="entry name" value="EthR_C"/>
</dbReference>
<gene>
    <name evidence="4" type="ORF">Pth03_35780</name>
</gene>
<dbReference type="PANTHER" id="PTHR30055:SF184">
    <property type="entry name" value="HTH-TYPE TRANSCRIPTIONAL REGULATOR ETHR"/>
    <property type="match status" value="1"/>
</dbReference>
<dbReference type="InterPro" id="IPR001647">
    <property type="entry name" value="HTH_TetR"/>
</dbReference>
<dbReference type="SUPFAM" id="SSF48498">
    <property type="entry name" value="Tetracyclin repressor-like, C-terminal domain"/>
    <property type="match status" value="1"/>
</dbReference>
<feature type="DNA-binding region" description="H-T-H motif" evidence="2">
    <location>
        <begin position="34"/>
        <end position="53"/>
    </location>
</feature>